<dbReference type="GO" id="GO:0045104">
    <property type="term" value="P:intermediate filament cytoskeleton organization"/>
    <property type="evidence" value="ECO:0007669"/>
    <property type="project" value="InterPro"/>
</dbReference>
<dbReference type="Pfam" id="PF00435">
    <property type="entry name" value="Spectrin"/>
    <property type="match status" value="1"/>
</dbReference>
<reference evidence="6" key="1">
    <citation type="submission" date="2016-06" db="UniProtKB">
        <authorList>
            <consortium name="WormBaseParasite"/>
        </authorList>
    </citation>
    <scope>IDENTIFICATION</scope>
</reference>
<reference evidence="4 5" key="2">
    <citation type="submission" date="2018-11" db="EMBL/GenBank/DDBJ databases">
        <authorList>
            <consortium name="Pathogen Informatics"/>
        </authorList>
    </citation>
    <scope>NUCLEOTIDE SEQUENCE [LARGE SCALE GENOMIC DNA]</scope>
</reference>
<organism evidence="6">
    <name type="scientific">Soboliphyme baturini</name>
    <dbReference type="NCBI Taxonomy" id="241478"/>
    <lineage>
        <taxon>Eukaryota</taxon>
        <taxon>Metazoa</taxon>
        <taxon>Ecdysozoa</taxon>
        <taxon>Nematoda</taxon>
        <taxon>Enoplea</taxon>
        <taxon>Dorylaimia</taxon>
        <taxon>Dioctophymatida</taxon>
        <taxon>Dioctophymatoidea</taxon>
        <taxon>Soboliphymatidae</taxon>
        <taxon>Soboliphyme</taxon>
    </lineage>
</organism>
<dbReference type="InterPro" id="IPR002017">
    <property type="entry name" value="Spectrin_repeat"/>
</dbReference>
<dbReference type="InterPro" id="IPR002048">
    <property type="entry name" value="EF_hand_dom"/>
</dbReference>
<dbReference type="GO" id="GO:0005198">
    <property type="term" value="F:structural molecule activity"/>
    <property type="evidence" value="ECO:0007669"/>
    <property type="project" value="TreeGrafter"/>
</dbReference>
<evidence type="ECO:0000256" key="2">
    <source>
        <dbReference type="SAM" id="MobiDB-lite"/>
    </source>
</evidence>
<dbReference type="InterPro" id="IPR011992">
    <property type="entry name" value="EF-hand-dom_pair"/>
</dbReference>
<evidence type="ECO:0000256" key="1">
    <source>
        <dbReference type="ARBA" id="ARBA00022837"/>
    </source>
</evidence>
<feature type="domain" description="EF-hand" evidence="3">
    <location>
        <begin position="326"/>
        <end position="360"/>
    </location>
</feature>
<dbReference type="PROSITE" id="PS50222">
    <property type="entry name" value="EF_HAND_2"/>
    <property type="match status" value="1"/>
</dbReference>
<dbReference type="PROSITE" id="PS00018">
    <property type="entry name" value="EF_HAND_1"/>
    <property type="match status" value="1"/>
</dbReference>
<keyword evidence="5" id="KW-1185">Reference proteome</keyword>
<evidence type="ECO:0000259" key="3">
    <source>
        <dbReference type="PROSITE" id="PS50222"/>
    </source>
</evidence>
<dbReference type="Gene3D" id="1.20.58.60">
    <property type="match status" value="3"/>
</dbReference>
<dbReference type="GO" id="GO:0005882">
    <property type="term" value="C:intermediate filament"/>
    <property type="evidence" value="ECO:0007669"/>
    <property type="project" value="TreeGrafter"/>
</dbReference>
<evidence type="ECO:0000313" key="6">
    <source>
        <dbReference type="WBParaSite" id="SBAD_0001161801-mRNA-1"/>
    </source>
</evidence>
<feature type="compositionally biased region" description="Basic and acidic residues" evidence="2">
    <location>
        <begin position="237"/>
        <end position="251"/>
    </location>
</feature>
<dbReference type="InterPro" id="IPR043197">
    <property type="entry name" value="Plakin"/>
</dbReference>
<dbReference type="InterPro" id="IPR018247">
    <property type="entry name" value="EF_Hand_1_Ca_BS"/>
</dbReference>
<dbReference type="SUPFAM" id="SSF47473">
    <property type="entry name" value="EF-hand"/>
    <property type="match status" value="1"/>
</dbReference>
<evidence type="ECO:0000313" key="4">
    <source>
        <dbReference type="EMBL" id="VDP38200.1"/>
    </source>
</evidence>
<accession>A0A183J5T6</accession>
<dbReference type="OrthoDB" id="2250192at2759"/>
<dbReference type="PANTHER" id="PTHR23169">
    <property type="entry name" value="ENVOPLAKIN"/>
    <property type="match status" value="1"/>
</dbReference>
<proteinExistence type="predicted"/>
<evidence type="ECO:0000313" key="5">
    <source>
        <dbReference type="Proteomes" id="UP000270296"/>
    </source>
</evidence>
<dbReference type="AlphaFoldDB" id="A0A183J5T6"/>
<dbReference type="GO" id="GO:0016020">
    <property type="term" value="C:membrane"/>
    <property type="evidence" value="ECO:0007669"/>
    <property type="project" value="TreeGrafter"/>
</dbReference>
<keyword evidence="1" id="KW-0106">Calcium</keyword>
<dbReference type="InterPro" id="IPR018159">
    <property type="entry name" value="Spectrin/alpha-actinin"/>
</dbReference>
<dbReference type="GO" id="GO:0005509">
    <property type="term" value="F:calcium ion binding"/>
    <property type="evidence" value="ECO:0007669"/>
    <property type="project" value="InterPro"/>
</dbReference>
<dbReference type="SMART" id="SM00150">
    <property type="entry name" value="SPEC"/>
    <property type="match status" value="2"/>
</dbReference>
<dbReference type="CDD" id="cd00176">
    <property type="entry name" value="SPEC"/>
    <property type="match status" value="1"/>
</dbReference>
<name>A0A183J5T6_9BILA</name>
<dbReference type="GO" id="GO:0005737">
    <property type="term" value="C:cytoplasm"/>
    <property type="evidence" value="ECO:0007669"/>
    <property type="project" value="TreeGrafter"/>
</dbReference>
<dbReference type="SUPFAM" id="SSF46966">
    <property type="entry name" value="Spectrin repeat"/>
    <property type="match status" value="2"/>
</dbReference>
<dbReference type="Proteomes" id="UP000270296">
    <property type="component" value="Unassembled WGS sequence"/>
</dbReference>
<dbReference type="PANTHER" id="PTHR23169:SF23">
    <property type="entry name" value="SHORT STOP, ISOFORM H"/>
    <property type="match status" value="1"/>
</dbReference>
<gene>
    <name evidence="4" type="ORF">SBAD_LOCUS11234</name>
</gene>
<dbReference type="GO" id="GO:0042060">
    <property type="term" value="P:wound healing"/>
    <property type="evidence" value="ECO:0007669"/>
    <property type="project" value="TreeGrafter"/>
</dbReference>
<protein>
    <submittedName>
        <fullName evidence="6">EF-hand domain-containing protein</fullName>
    </submittedName>
</protein>
<dbReference type="EMBL" id="UZAM01015297">
    <property type="protein sequence ID" value="VDP38200.1"/>
    <property type="molecule type" value="Genomic_DNA"/>
</dbReference>
<feature type="region of interest" description="Disordered" evidence="2">
    <location>
        <begin position="237"/>
        <end position="269"/>
    </location>
</feature>
<sequence length="360" mass="42377">MVEFKSRQANIETVHKAAKELLATGDDDSRTEVTRQLEELDKNWEHTKELASLREKGLDAAKNLAEHFHRISYAMLEWLSDVEANLKDMGSIPENEEELLKKIDQIEGIHDDLVAHSSEMEEIRAVSKQILDRCHPKGELPMKHFTDMVQARYDEVSSWAEQRENRLKTQLQTLRELEVLLNDLLQWMGDKEHVLSERLAEEIPMNVATIEQLIEQHHSFEADLRLRQLDVDEATKGLRKSDSSEAKDDALPKGTKKLSTPQKLRMDRRKNPKVKCVSDKWRKLWLLSLERQQKLNDMLNYAQELKKLESFNFDDWRQRYLKWINHKKSRVMDFFRRQDKDCDGKVTREEFVEGILSSSK</sequence>
<dbReference type="WBParaSite" id="SBAD_0001161801-mRNA-1">
    <property type="protein sequence ID" value="SBAD_0001161801-mRNA-1"/>
    <property type="gene ID" value="SBAD_0001161801"/>
</dbReference>